<feature type="region of interest" description="Disordered" evidence="1">
    <location>
        <begin position="88"/>
        <end position="107"/>
    </location>
</feature>
<reference evidence="3 4" key="1">
    <citation type="journal article" date="2015" name="Genome Biol. Evol.">
        <title>Phylogenomic analyses indicate that early fungi evolved digesting cell walls of algal ancestors of land plants.</title>
        <authorList>
            <person name="Chang Y."/>
            <person name="Wang S."/>
            <person name="Sekimoto S."/>
            <person name="Aerts A.L."/>
            <person name="Choi C."/>
            <person name="Clum A."/>
            <person name="LaButti K.M."/>
            <person name="Lindquist E.A."/>
            <person name="Yee Ngan C."/>
            <person name="Ohm R.A."/>
            <person name="Salamov A.A."/>
            <person name="Grigoriev I.V."/>
            <person name="Spatafora J.W."/>
            <person name="Berbee M.L."/>
        </authorList>
    </citation>
    <scope>NUCLEOTIDE SEQUENCE [LARGE SCALE GENOMIC DNA]</scope>
    <source>
        <strain evidence="3 4">JEL478</strain>
    </source>
</reference>
<feature type="compositionally biased region" description="Low complexity" evidence="1">
    <location>
        <begin position="39"/>
        <end position="48"/>
    </location>
</feature>
<keyword evidence="2" id="KW-0812">Transmembrane</keyword>
<evidence type="ECO:0000313" key="4">
    <source>
        <dbReference type="Proteomes" id="UP000070544"/>
    </source>
</evidence>
<name>A0A139AKI9_GONPJ</name>
<evidence type="ECO:0000256" key="2">
    <source>
        <dbReference type="SAM" id="Phobius"/>
    </source>
</evidence>
<evidence type="ECO:0000313" key="3">
    <source>
        <dbReference type="EMBL" id="KXS17023.1"/>
    </source>
</evidence>
<proteinExistence type="predicted"/>
<keyword evidence="2" id="KW-0472">Membrane</keyword>
<gene>
    <name evidence="3" type="ORF">M427DRAFT_55043</name>
</gene>
<evidence type="ECO:0000256" key="1">
    <source>
        <dbReference type="SAM" id="MobiDB-lite"/>
    </source>
</evidence>
<keyword evidence="4" id="KW-1185">Reference proteome</keyword>
<feature type="region of interest" description="Disordered" evidence="1">
    <location>
        <begin position="659"/>
        <end position="693"/>
    </location>
</feature>
<dbReference type="AlphaFoldDB" id="A0A139AKI9"/>
<dbReference type="EMBL" id="KQ965749">
    <property type="protein sequence ID" value="KXS17023.1"/>
    <property type="molecule type" value="Genomic_DNA"/>
</dbReference>
<keyword evidence="2" id="KW-1133">Transmembrane helix</keyword>
<accession>A0A139AKI9</accession>
<dbReference type="Proteomes" id="UP000070544">
    <property type="component" value="Unassembled WGS sequence"/>
</dbReference>
<sequence>MKHSFSASGLTEKESDGTLTPEEQNFDPRRWSEIPMLPPSARLAPSRRPSARVSVGDHIGLPSVTAVSHKISNAAAKVDRVFDEFTEGAEGRAHPNQTKGVAIWPEGRGKPKFPNGHYLYRPFHLCTLRRPFCEVIGDDDMEQDILSPQLNQHSGTMLEKRDILDVAQQLQLHLLIKTQCKSSTAWILGAIMFHVGLGLTFFTHTSNFITFLQIQEGKSNWYTDGWNDITANVTPEVRQKLFTSFGYAGSVVFGADSVIFFIVLMIFVGAVLTCFWLFWVEYQFVRVLERDNLEHVAIVDFFADSGPAGTNLSQREKRKRKYRYIRRRRQLAVYNVVRAFEWLRYGSSLSLLSFLNFDYSYRTASYLMTRWMEWLTNRRQELLEMGDPGVDPETPGAALQQEREQEYFMFQGAMQHDTPIHTLLLRQILTVIEAAFSLGGSDPMTHFLDQEQDFEEYKQAVTIGTNVVYWGFVMPIIVGLGGFAFYAKLVQIAPQFIHPIDQWFTDIRDGKYSFILNFLTLMWTVASLAGTNYVWEYLGMTYGHHAQILPDDMFLNVWDQHGLWTAVLYHLNSTNMTIFKWFLNFGRDPKVRDYLREMGLSEEETKKIMDAWFDDSEELGKAYQLGKKGSMRGAKKSESGEEWLLPPIRGTTPLWKMFQSERTNRPPSKLGRAQSKLGRSGSKLGPRRTPVAV</sequence>
<feature type="transmembrane region" description="Helical" evidence="2">
    <location>
        <begin position="467"/>
        <end position="487"/>
    </location>
</feature>
<feature type="transmembrane region" description="Helical" evidence="2">
    <location>
        <begin position="514"/>
        <end position="535"/>
    </location>
</feature>
<organism evidence="3 4">
    <name type="scientific">Gonapodya prolifera (strain JEL478)</name>
    <name type="common">Monoblepharis prolifera</name>
    <dbReference type="NCBI Taxonomy" id="1344416"/>
    <lineage>
        <taxon>Eukaryota</taxon>
        <taxon>Fungi</taxon>
        <taxon>Fungi incertae sedis</taxon>
        <taxon>Chytridiomycota</taxon>
        <taxon>Chytridiomycota incertae sedis</taxon>
        <taxon>Monoblepharidomycetes</taxon>
        <taxon>Monoblepharidales</taxon>
        <taxon>Gonapodyaceae</taxon>
        <taxon>Gonapodya</taxon>
    </lineage>
</organism>
<dbReference type="OrthoDB" id="10544520at2759"/>
<protein>
    <submittedName>
        <fullName evidence="3">Uncharacterized protein</fullName>
    </submittedName>
</protein>
<feature type="region of interest" description="Disordered" evidence="1">
    <location>
        <begin position="1"/>
        <end position="48"/>
    </location>
</feature>
<feature type="transmembrane region" description="Helical" evidence="2">
    <location>
        <begin position="258"/>
        <end position="280"/>
    </location>
</feature>
<feature type="transmembrane region" description="Helical" evidence="2">
    <location>
        <begin position="184"/>
        <end position="202"/>
    </location>
</feature>